<dbReference type="GO" id="GO:0000027">
    <property type="term" value="P:ribosomal large subunit assembly"/>
    <property type="evidence" value="ECO:0007669"/>
    <property type="project" value="TreeGrafter"/>
</dbReference>
<dbReference type="GO" id="GO:0004527">
    <property type="term" value="F:exonuclease activity"/>
    <property type="evidence" value="ECO:0007669"/>
    <property type="project" value="UniProtKB-KW"/>
</dbReference>
<evidence type="ECO:0000256" key="3">
    <source>
        <dbReference type="ARBA" id="ARBA00022839"/>
    </source>
</evidence>
<dbReference type="InterPro" id="IPR012337">
    <property type="entry name" value="RNaseH-like_sf"/>
</dbReference>
<gene>
    <name evidence="4" type="ORF">AbraCBS73388_005318</name>
</gene>
<dbReference type="GO" id="GO:0003676">
    <property type="term" value="F:nucleic acid binding"/>
    <property type="evidence" value="ECO:0007669"/>
    <property type="project" value="InterPro"/>
</dbReference>
<proteinExistence type="predicted"/>
<evidence type="ECO:0000256" key="1">
    <source>
        <dbReference type="ARBA" id="ARBA00022722"/>
    </source>
</evidence>
<dbReference type="GO" id="GO:0005634">
    <property type="term" value="C:nucleus"/>
    <property type="evidence" value="ECO:0007669"/>
    <property type="project" value="TreeGrafter"/>
</dbReference>
<keyword evidence="2" id="KW-0378">Hydrolase</keyword>
<dbReference type="AlphaFoldDB" id="A0A9W5Z1Q6"/>
<dbReference type="GO" id="GO:0006364">
    <property type="term" value="P:rRNA processing"/>
    <property type="evidence" value="ECO:0007669"/>
    <property type="project" value="TreeGrafter"/>
</dbReference>
<evidence type="ECO:0008006" key="6">
    <source>
        <dbReference type="Google" id="ProtNLM"/>
    </source>
</evidence>
<accession>A0A9W5Z1Q6</accession>
<dbReference type="InterPro" id="IPR047021">
    <property type="entry name" value="REXO1/3/4-like"/>
</dbReference>
<dbReference type="PANTHER" id="PTHR12801">
    <property type="entry name" value="RNA EXONUCLEASE REXO1 / RECO3 FAMILY MEMBER-RELATED"/>
    <property type="match status" value="1"/>
</dbReference>
<dbReference type="Gene3D" id="3.30.420.10">
    <property type="entry name" value="Ribonuclease H-like superfamily/Ribonuclease H"/>
    <property type="match status" value="1"/>
</dbReference>
<dbReference type="EMBL" id="BROQ01000255">
    <property type="protein sequence ID" value="GKZ27688.1"/>
    <property type="molecule type" value="Genomic_DNA"/>
</dbReference>
<dbReference type="SUPFAM" id="SSF53098">
    <property type="entry name" value="Ribonuclease H-like"/>
    <property type="match status" value="1"/>
</dbReference>
<keyword evidence="3" id="KW-0269">Exonuclease</keyword>
<dbReference type="InterPro" id="IPR036397">
    <property type="entry name" value="RNaseH_sf"/>
</dbReference>
<evidence type="ECO:0000256" key="2">
    <source>
        <dbReference type="ARBA" id="ARBA00022801"/>
    </source>
</evidence>
<name>A0A9W5Z1Q6_9EURO</name>
<keyword evidence="1" id="KW-0540">Nuclease</keyword>
<comment type="caution">
    <text evidence="4">The sequence shown here is derived from an EMBL/GenBank/DDBJ whole genome shotgun (WGS) entry which is preliminary data.</text>
</comment>
<dbReference type="PANTHER" id="PTHR12801:SF114">
    <property type="entry name" value="EXONUCLEASE, PUTATIVE (AFU_ORTHOLOGUE AFUA_7G00870)-RELATED"/>
    <property type="match status" value="1"/>
</dbReference>
<evidence type="ECO:0000313" key="4">
    <source>
        <dbReference type="EMBL" id="GKZ27688.1"/>
    </source>
</evidence>
<protein>
    <recommendedName>
        <fullName evidence="6">Exonuclease domain-containing protein</fullName>
    </recommendedName>
</protein>
<dbReference type="Proteomes" id="UP001143548">
    <property type="component" value="Unassembled WGS sequence"/>
</dbReference>
<organism evidence="4 5">
    <name type="scientific">Aspergillus brasiliensis</name>
    <dbReference type="NCBI Taxonomy" id="319629"/>
    <lineage>
        <taxon>Eukaryota</taxon>
        <taxon>Fungi</taxon>
        <taxon>Dikarya</taxon>
        <taxon>Ascomycota</taxon>
        <taxon>Pezizomycotina</taxon>
        <taxon>Eurotiomycetes</taxon>
        <taxon>Eurotiomycetidae</taxon>
        <taxon>Eurotiales</taxon>
        <taxon>Aspergillaceae</taxon>
        <taxon>Aspergillus</taxon>
        <taxon>Aspergillus subgen. Circumdati</taxon>
    </lineage>
</organism>
<reference evidence="4" key="1">
    <citation type="submission" date="2022-07" db="EMBL/GenBank/DDBJ databases">
        <title>Taxonomy of Aspergillus series Nigri: significant species reduction supported by multi-species coalescent approaches.</title>
        <authorList>
            <person name="Bian C."/>
            <person name="Kusuya Y."/>
            <person name="Sklenar F."/>
            <person name="D'hooge E."/>
            <person name="Yaguchi T."/>
            <person name="Takahashi H."/>
            <person name="Hubka V."/>
        </authorList>
    </citation>
    <scope>NUCLEOTIDE SEQUENCE</scope>
    <source>
        <strain evidence="4">CBS 733.88</strain>
    </source>
</reference>
<sequence length="153" mass="17506">MKNAKANGKALRGWMGARKALWDWIDSDTVLIGHDIKHDLNCLGMVHPRIVDSAILTAEAAFKPRREFLRLRRIWSLKVLSRVFLDRYIQNSSNGHSALQDAVATKDVVMFCLDKPEYLNKWAGFARSGWDTPEDFATLKYLVENGVDHSEYL</sequence>
<evidence type="ECO:0000313" key="5">
    <source>
        <dbReference type="Proteomes" id="UP001143548"/>
    </source>
</evidence>